<keyword evidence="2" id="KW-1185">Reference proteome</keyword>
<proteinExistence type="predicted"/>
<protein>
    <submittedName>
        <fullName evidence="1">DUF5691 domain-containing protein</fullName>
    </submittedName>
</protein>
<comment type="caution">
    <text evidence="1">The sequence shown here is derived from an EMBL/GenBank/DDBJ whole genome shotgun (WGS) entry which is preliminary data.</text>
</comment>
<dbReference type="EMBL" id="BAAANB010000010">
    <property type="protein sequence ID" value="GAA2028126.1"/>
    <property type="molecule type" value="Genomic_DNA"/>
</dbReference>
<evidence type="ECO:0000313" key="2">
    <source>
        <dbReference type="Proteomes" id="UP001501285"/>
    </source>
</evidence>
<accession>A0ABP5FNB0</accession>
<dbReference type="InterPro" id="IPR043746">
    <property type="entry name" value="DUF5691"/>
</dbReference>
<organism evidence="1 2">
    <name type="scientific">Terrabacter terrae</name>
    <dbReference type="NCBI Taxonomy" id="318434"/>
    <lineage>
        <taxon>Bacteria</taxon>
        <taxon>Bacillati</taxon>
        <taxon>Actinomycetota</taxon>
        <taxon>Actinomycetes</taxon>
        <taxon>Micrococcales</taxon>
        <taxon>Intrasporangiaceae</taxon>
        <taxon>Terrabacter</taxon>
    </lineage>
</organism>
<name>A0ABP5FNB0_9MICO</name>
<evidence type="ECO:0000313" key="1">
    <source>
        <dbReference type="EMBL" id="GAA2028126.1"/>
    </source>
</evidence>
<sequence length="506" mass="54345">MTDVDTWWREVGNAALVGTARRPVPPLPDLGSAQVRARASAAPREEALLDAAALGAAALRAGRRLPHAEAPDSAPDDRRPVAPRRAVQLLELVMTQPPAGAAQRTGLLAHWLQAADDAGCRVPHALLPTLLELATGTRDLRRPTAAVVDERGRWLAGLRPDWAWVAEAAAGADARTASRAAGSSPILEEWARLPSADRVSVLAAVRAHDPTEGRELVAATWHTDSARDRRAHLDALRIGLGPEDEPLLETALDDRAGTVREAAAELLDALPGSARALRMAQRLRPLVRRTGMLGRGLEVLLPDEPDPAAVRDGLGKPPPRRSARGWWLELLCAGAPLELWPELTGADPSATVNRLADAQAADALAGIRRAVRVRRDPHWAAALLARGWDPALVPALPRELRERVVLKRVDATSERPHEIASVVGAVDPPWSPDFSVALVSRLRASKLGSAMVVATMPHLLAGLDPAALDPLERWLASTGADQTLTTHLRNLLQFHSVKRSISEAFR</sequence>
<reference evidence="2" key="1">
    <citation type="journal article" date="2019" name="Int. J. Syst. Evol. Microbiol.">
        <title>The Global Catalogue of Microorganisms (GCM) 10K type strain sequencing project: providing services to taxonomists for standard genome sequencing and annotation.</title>
        <authorList>
            <consortium name="The Broad Institute Genomics Platform"/>
            <consortium name="The Broad Institute Genome Sequencing Center for Infectious Disease"/>
            <person name="Wu L."/>
            <person name="Ma J."/>
        </authorList>
    </citation>
    <scope>NUCLEOTIDE SEQUENCE [LARGE SCALE GENOMIC DNA]</scope>
    <source>
        <strain evidence="2">JCM 14283</strain>
    </source>
</reference>
<dbReference type="Pfam" id="PF18944">
    <property type="entry name" value="DUF5691"/>
    <property type="match status" value="1"/>
</dbReference>
<gene>
    <name evidence="1" type="ORF">GCM10009740_17210</name>
</gene>
<dbReference type="Proteomes" id="UP001501285">
    <property type="component" value="Unassembled WGS sequence"/>
</dbReference>